<dbReference type="RefSeq" id="WP_204603502.1">
    <property type="nucleotide sequence ID" value="NZ_JBHSED010000035.1"/>
</dbReference>
<name>A0ABV8SCC3_9BACL</name>
<dbReference type="SUPFAM" id="SSF52833">
    <property type="entry name" value="Thioredoxin-like"/>
    <property type="match status" value="1"/>
</dbReference>
<reference evidence="2" key="1">
    <citation type="journal article" date="2019" name="Int. J. Syst. Evol. Microbiol.">
        <title>The Global Catalogue of Microorganisms (GCM) 10K type strain sequencing project: providing services to taxonomists for standard genome sequencing and annotation.</title>
        <authorList>
            <consortium name="The Broad Institute Genomics Platform"/>
            <consortium name="The Broad Institute Genome Sequencing Center for Infectious Disease"/>
            <person name="Wu L."/>
            <person name="Ma J."/>
        </authorList>
    </citation>
    <scope>NUCLEOTIDE SEQUENCE [LARGE SCALE GENOMIC DNA]</scope>
    <source>
        <strain evidence="2">CGMCC 4.1641</strain>
    </source>
</reference>
<dbReference type="InterPro" id="IPR036249">
    <property type="entry name" value="Thioredoxin-like_sf"/>
</dbReference>
<organism evidence="1 2">
    <name type="scientific">Cohnella boryungensis</name>
    <dbReference type="NCBI Taxonomy" id="768479"/>
    <lineage>
        <taxon>Bacteria</taxon>
        <taxon>Bacillati</taxon>
        <taxon>Bacillota</taxon>
        <taxon>Bacilli</taxon>
        <taxon>Bacillales</taxon>
        <taxon>Paenibacillaceae</taxon>
        <taxon>Cohnella</taxon>
    </lineage>
</organism>
<proteinExistence type="predicted"/>
<evidence type="ECO:0000313" key="1">
    <source>
        <dbReference type="EMBL" id="MFC4305047.1"/>
    </source>
</evidence>
<sequence>MDFRALFPKGSKTASPIEPLRPGQPFPLRLQADAASGKPIAVAVLSLYCSHCIEMLPELVAAVDRHRIPFVLVSNGSYQENENIAAYFKAPFPIVSVAEEELQSVYRVAQTPYFYLVQPEGIVADSFAAESGQEMADRWLRFGASRV</sequence>
<keyword evidence="2" id="KW-1185">Reference proteome</keyword>
<evidence type="ECO:0000313" key="2">
    <source>
        <dbReference type="Proteomes" id="UP001595755"/>
    </source>
</evidence>
<accession>A0ABV8SCC3</accession>
<dbReference type="EMBL" id="JBHSED010000035">
    <property type="protein sequence ID" value="MFC4305047.1"/>
    <property type="molecule type" value="Genomic_DNA"/>
</dbReference>
<gene>
    <name evidence="1" type="ORF">ACFO1S_16565</name>
</gene>
<comment type="caution">
    <text evidence="1">The sequence shown here is derived from an EMBL/GenBank/DDBJ whole genome shotgun (WGS) entry which is preliminary data.</text>
</comment>
<protein>
    <submittedName>
        <fullName evidence="1">Thioredoxin-like domain-containing protein</fullName>
    </submittedName>
</protein>
<dbReference type="Proteomes" id="UP001595755">
    <property type="component" value="Unassembled WGS sequence"/>
</dbReference>
<dbReference type="Gene3D" id="3.40.30.10">
    <property type="entry name" value="Glutaredoxin"/>
    <property type="match status" value="1"/>
</dbReference>